<proteinExistence type="predicted"/>
<keyword evidence="1" id="KW-0880">Kelch repeat</keyword>
<evidence type="ECO:0000256" key="1">
    <source>
        <dbReference type="ARBA" id="ARBA00022441"/>
    </source>
</evidence>
<evidence type="ECO:0000256" key="2">
    <source>
        <dbReference type="ARBA" id="ARBA00022737"/>
    </source>
</evidence>
<dbReference type="EMBL" id="CAJNOM010006060">
    <property type="protein sequence ID" value="CAF1667878.1"/>
    <property type="molecule type" value="Genomic_DNA"/>
</dbReference>
<evidence type="ECO:0000313" key="4">
    <source>
        <dbReference type="EMBL" id="CAF1667878.1"/>
    </source>
</evidence>
<dbReference type="PANTHER" id="PTHR24412">
    <property type="entry name" value="KELCH PROTEIN"/>
    <property type="match status" value="1"/>
</dbReference>
<keyword evidence="2" id="KW-0677">Repeat</keyword>
<dbReference type="OrthoDB" id="10045972at2759"/>
<evidence type="ECO:0000313" key="3">
    <source>
        <dbReference type="EMBL" id="CAF1568858.1"/>
    </source>
</evidence>
<dbReference type="Proteomes" id="UP000663832">
    <property type="component" value="Unassembled WGS sequence"/>
</dbReference>
<dbReference type="Proteomes" id="UP000663877">
    <property type="component" value="Unassembled WGS sequence"/>
</dbReference>
<dbReference type="SUPFAM" id="SSF117281">
    <property type="entry name" value="Kelch motif"/>
    <property type="match status" value="1"/>
</dbReference>
<dbReference type="Gene3D" id="2.120.10.80">
    <property type="entry name" value="Kelch-type beta propeller"/>
    <property type="match status" value="1"/>
</dbReference>
<accession>A0A816FZT1</accession>
<evidence type="ECO:0000313" key="5">
    <source>
        <dbReference type="Proteomes" id="UP000663832"/>
    </source>
</evidence>
<protein>
    <submittedName>
        <fullName evidence="4">Uncharacterized protein</fullName>
    </submittedName>
</protein>
<dbReference type="InterPro" id="IPR015915">
    <property type="entry name" value="Kelch-typ_b-propeller"/>
</dbReference>
<keyword evidence="5" id="KW-1185">Reference proteome</keyword>
<sequence length="353" mass="40309">MEHLIPANYQMYANNQKNELVTAGMYKCEGLFANFLQKFQPGYGQMKSVLTESERSAKPSVILSAPDIQRTDEEISEIIGLSLEHCLGDHLLKRRRYALINYQKFVFIISGYDFDIENKIRSQPLNDFVYDIDSKSCRAIPSIPSPGRVAFGVAPSERHIIIIGGHTYDNVSLSSVFILDTQNIDEGWVKLPSYPHPILAPGVAFSENRVIVIGGYDFVIGETDMLSTHYQMDLNEKVWRRYADLNPPRARTLVICTYNNDELELYAAGGYTLIDGKAKVVDKIYSYNKTKDQWEKLTDIPNFQINHVITIAQTKLTISEEKPNVTDSHQLNLHPIRMYDFESGLWQEIEDDK</sequence>
<dbReference type="EMBL" id="CAJNOI010005652">
    <property type="protein sequence ID" value="CAF1568858.1"/>
    <property type="molecule type" value="Genomic_DNA"/>
</dbReference>
<dbReference type="PANTHER" id="PTHR24412:SF489">
    <property type="entry name" value="RING FINGER DOMAIN AND KELCH REPEAT-CONTAINING PROTEIN DDB_G0271372"/>
    <property type="match status" value="1"/>
</dbReference>
<gene>
    <name evidence="3" type="ORF">BJG266_LOCUS47566</name>
    <name evidence="4" type="ORF">QVE165_LOCUS64607</name>
</gene>
<dbReference type="SMART" id="SM00612">
    <property type="entry name" value="Kelch"/>
    <property type="match status" value="3"/>
</dbReference>
<comment type="caution">
    <text evidence="4">The sequence shown here is derived from an EMBL/GenBank/DDBJ whole genome shotgun (WGS) entry which is preliminary data.</text>
</comment>
<dbReference type="InterPro" id="IPR006652">
    <property type="entry name" value="Kelch_1"/>
</dbReference>
<dbReference type="AlphaFoldDB" id="A0A816FZT1"/>
<organism evidence="4 5">
    <name type="scientific">Adineta steineri</name>
    <dbReference type="NCBI Taxonomy" id="433720"/>
    <lineage>
        <taxon>Eukaryota</taxon>
        <taxon>Metazoa</taxon>
        <taxon>Spiralia</taxon>
        <taxon>Gnathifera</taxon>
        <taxon>Rotifera</taxon>
        <taxon>Eurotatoria</taxon>
        <taxon>Bdelloidea</taxon>
        <taxon>Adinetida</taxon>
        <taxon>Adinetidae</taxon>
        <taxon>Adineta</taxon>
    </lineage>
</organism>
<name>A0A816FZT1_9BILA</name>
<reference evidence="4" key="1">
    <citation type="submission" date="2021-02" db="EMBL/GenBank/DDBJ databases">
        <authorList>
            <person name="Nowell W R."/>
        </authorList>
    </citation>
    <scope>NUCLEOTIDE SEQUENCE</scope>
</reference>